<proteinExistence type="predicted"/>
<dbReference type="AlphaFoldDB" id="A0A5C6ATU6"/>
<protein>
    <submittedName>
        <fullName evidence="1">Uncharacterized protein</fullName>
    </submittedName>
</protein>
<comment type="caution">
    <text evidence="1">The sequence shown here is derived from an EMBL/GenBank/DDBJ whole genome shotgun (WGS) entry which is preliminary data.</text>
</comment>
<accession>A0A5C6ATU6</accession>
<keyword evidence="2" id="KW-1185">Reference proteome</keyword>
<evidence type="ECO:0000313" key="2">
    <source>
        <dbReference type="Proteomes" id="UP000320176"/>
    </source>
</evidence>
<dbReference type="EMBL" id="SJPN01000004">
    <property type="protein sequence ID" value="TWU02841.1"/>
    <property type="molecule type" value="Genomic_DNA"/>
</dbReference>
<sequence length="73" mass="8706">MTIRFSHLWRSTKRTVWCELVADFGKLFKTVTSNPCAVDEYRSCKTQHRFRLPHRIRDLIPTGQEPSRDQPLF</sequence>
<reference evidence="1 2" key="1">
    <citation type="submission" date="2019-02" db="EMBL/GenBank/DDBJ databases">
        <title>Deep-cultivation of Planctomycetes and their phenomic and genomic characterization uncovers novel biology.</title>
        <authorList>
            <person name="Wiegand S."/>
            <person name="Jogler M."/>
            <person name="Boedeker C."/>
            <person name="Pinto D."/>
            <person name="Vollmers J."/>
            <person name="Rivas-Marin E."/>
            <person name="Kohn T."/>
            <person name="Peeters S.H."/>
            <person name="Heuer A."/>
            <person name="Rast P."/>
            <person name="Oberbeckmann S."/>
            <person name="Bunk B."/>
            <person name="Jeske O."/>
            <person name="Meyerdierks A."/>
            <person name="Storesund J.E."/>
            <person name="Kallscheuer N."/>
            <person name="Luecker S."/>
            <person name="Lage O.M."/>
            <person name="Pohl T."/>
            <person name="Merkel B.J."/>
            <person name="Hornburger P."/>
            <person name="Mueller R.-W."/>
            <person name="Bruemmer F."/>
            <person name="Labrenz M."/>
            <person name="Spormann A.M."/>
            <person name="Op Den Camp H."/>
            <person name="Overmann J."/>
            <person name="Amann R."/>
            <person name="Jetten M.S.M."/>
            <person name="Mascher T."/>
            <person name="Medema M.H."/>
            <person name="Devos D.P."/>
            <person name="Kaster A.-K."/>
            <person name="Ovreas L."/>
            <person name="Rohde M."/>
            <person name="Galperin M.Y."/>
            <person name="Jogler C."/>
        </authorList>
    </citation>
    <scope>NUCLEOTIDE SEQUENCE [LARGE SCALE GENOMIC DNA]</scope>
    <source>
        <strain evidence="1 2">Pla52n</strain>
    </source>
</reference>
<name>A0A5C6ATU6_9BACT</name>
<dbReference type="Proteomes" id="UP000320176">
    <property type="component" value="Unassembled WGS sequence"/>
</dbReference>
<evidence type="ECO:0000313" key="1">
    <source>
        <dbReference type="EMBL" id="TWU02841.1"/>
    </source>
</evidence>
<gene>
    <name evidence="1" type="ORF">Pla52n_39010</name>
</gene>
<organism evidence="1 2">
    <name type="scientific">Stieleria varia</name>
    <dbReference type="NCBI Taxonomy" id="2528005"/>
    <lineage>
        <taxon>Bacteria</taxon>
        <taxon>Pseudomonadati</taxon>
        <taxon>Planctomycetota</taxon>
        <taxon>Planctomycetia</taxon>
        <taxon>Pirellulales</taxon>
        <taxon>Pirellulaceae</taxon>
        <taxon>Stieleria</taxon>
    </lineage>
</organism>